<feature type="compositionally biased region" description="Polar residues" evidence="1">
    <location>
        <begin position="203"/>
        <end position="220"/>
    </location>
</feature>
<name>A0AAD4SZA7_9MAGN</name>
<dbReference type="AlphaFoldDB" id="A0AAD4SZA7"/>
<evidence type="ECO:0000256" key="1">
    <source>
        <dbReference type="SAM" id="MobiDB-lite"/>
    </source>
</evidence>
<evidence type="ECO:0000313" key="3">
    <source>
        <dbReference type="EMBL" id="KAI3928346.1"/>
    </source>
</evidence>
<dbReference type="Proteomes" id="UP001202328">
    <property type="component" value="Unassembled WGS sequence"/>
</dbReference>
<sequence>MRDTDIVRLIGLFMCVTLFFTQKDASSLNEKYIGLVVDTDRAKNLSWPDLIHHYLREQLFKNCSNPTAVTGCVIYLLVSTPMILHFSDYVDMDWIGILNQSWSNLPRVARWNIKEIAMEITKDIQMAEYPSIKEKGDPVDPRMENLMNEIYYKAYPERKPSGNTKTSSGDDSDSDSEAASGSDSDSDGGKQHSDKESDEERTVSATLGTESTEVPSASTPKDQHTTPGEEEEKAAPSNDEQGT</sequence>
<protein>
    <submittedName>
        <fullName evidence="3">Uncharacterized protein</fullName>
    </submittedName>
</protein>
<feature type="signal peptide" evidence="2">
    <location>
        <begin position="1"/>
        <end position="25"/>
    </location>
</feature>
<evidence type="ECO:0000313" key="4">
    <source>
        <dbReference type="Proteomes" id="UP001202328"/>
    </source>
</evidence>
<accession>A0AAD4SZA7</accession>
<feature type="compositionally biased region" description="Basic and acidic residues" evidence="1">
    <location>
        <begin position="187"/>
        <end position="202"/>
    </location>
</feature>
<keyword evidence="2" id="KW-0732">Signal</keyword>
<keyword evidence="4" id="KW-1185">Reference proteome</keyword>
<feature type="chain" id="PRO_5041898485" evidence="2">
    <location>
        <begin position="26"/>
        <end position="243"/>
    </location>
</feature>
<dbReference type="EMBL" id="JAJJMB010007708">
    <property type="protein sequence ID" value="KAI3928346.1"/>
    <property type="molecule type" value="Genomic_DNA"/>
</dbReference>
<feature type="region of interest" description="Disordered" evidence="1">
    <location>
        <begin position="153"/>
        <end position="243"/>
    </location>
</feature>
<gene>
    <name evidence="3" type="ORF">MKW98_023947</name>
</gene>
<proteinExistence type="predicted"/>
<evidence type="ECO:0000256" key="2">
    <source>
        <dbReference type="SAM" id="SignalP"/>
    </source>
</evidence>
<comment type="caution">
    <text evidence="3">The sequence shown here is derived from an EMBL/GenBank/DDBJ whole genome shotgun (WGS) entry which is preliminary data.</text>
</comment>
<reference evidence="3" key="1">
    <citation type="submission" date="2022-04" db="EMBL/GenBank/DDBJ databases">
        <title>A functionally conserved STORR gene fusion in Papaver species that diverged 16.8 million years ago.</title>
        <authorList>
            <person name="Catania T."/>
        </authorList>
    </citation>
    <scope>NUCLEOTIDE SEQUENCE</scope>
    <source>
        <strain evidence="3">S-188037</strain>
    </source>
</reference>
<organism evidence="3 4">
    <name type="scientific">Papaver atlanticum</name>
    <dbReference type="NCBI Taxonomy" id="357466"/>
    <lineage>
        <taxon>Eukaryota</taxon>
        <taxon>Viridiplantae</taxon>
        <taxon>Streptophyta</taxon>
        <taxon>Embryophyta</taxon>
        <taxon>Tracheophyta</taxon>
        <taxon>Spermatophyta</taxon>
        <taxon>Magnoliopsida</taxon>
        <taxon>Ranunculales</taxon>
        <taxon>Papaveraceae</taxon>
        <taxon>Papaveroideae</taxon>
        <taxon>Papaver</taxon>
    </lineage>
</organism>